<dbReference type="Pfam" id="PF00664">
    <property type="entry name" value="ABC_membrane"/>
    <property type="match status" value="2"/>
</dbReference>
<comment type="subcellular location">
    <subcellularLocation>
        <location evidence="1">Membrane</location>
        <topology evidence="1">Multi-pass membrane protein</topology>
    </subcellularLocation>
</comment>
<dbReference type="PANTHER" id="PTHR24223">
    <property type="entry name" value="ATP-BINDING CASSETTE SUB-FAMILY C"/>
    <property type="match status" value="1"/>
</dbReference>
<keyword evidence="6" id="KW-0547">Nucleotide-binding</keyword>
<proteinExistence type="inferred from homology"/>
<dbReference type="SMART" id="SM00382">
    <property type="entry name" value="AAA"/>
    <property type="match status" value="2"/>
</dbReference>
<dbReference type="EMBL" id="OZ075129">
    <property type="protein sequence ID" value="CAL4963393.1"/>
    <property type="molecule type" value="Genomic_DNA"/>
</dbReference>
<dbReference type="GO" id="GO:0005524">
    <property type="term" value="F:ATP binding"/>
    <property type="evidence" value="ECO:0007669"/>
    <property type="project" value="UniProtKB-KW"/>
</dbReference>
<evidence type="ECO:0000256" key="6">
    <source>
        <dbReference type="ARBA" id="ARBA00022741"/>
    </source>
</evidence>
<evidence type="ECO:0000256" key="5">
    <source>
        <dbReference type="ARBA" id="ARBA00022737"/>
    </source>
</evidence>
<dbReference type="InterPro" id="IPR003439">
    <property type="entry name" value="ABC_transporter-like_ATP-bd"/>
</dbReference>
<dbReference type="InterPro" id="IPR044726">
    <property type="entry name" value="ABCC_6TM_D2"/>
</dbReference>
<evidence type="ECO:0000256" key="10">
    <source>
        <dbReference type="ARBA" id="ARBA00023136"/>
    </source>
</evidence>
<evidence type="ECO:0000256" key="9">
    <source>
        <dbReference type="ARBA" id="ARBA00022989"/>
    </source>
</evidence>
<evidence type="ECO:0000313" key="16">
    <source>
        <dbReference type="Proteomes" id="UP001497457"/>
    </source>
</evidence>
<evidence type="ECO:0000256" key="7">
    <source>
        <dbReference type="ARBA" id="ARBA00022840"/>
    </source>
</evidence>
<evidence type="ECO:0000256" key="2">
    <source>
        <dbReference type="ARBA" id="ARBA00009726"/>
    </source>
</evidence>
<evidence type="ECO:0000256" key="1">
    <source>
        <dbReference type="ARBA" id="ARBA00004141"/>
    </source>
</evidence>
<dbReference type="FunFam" id="1.20.1560.10:FF:000002">
    <property type="entry name" value="ABC transporter C family member 5"/>
    <property type="match status" value="1"/>
</dbReference>
<evidence type="ECO:0000313" key="15">
    <source>
        <dbReference type="EMBL" id="CAL4963393.1"/>
    </source>
</evidence>
<evidence type="ECO:0008006" key="17">
    <source>
        <dbReference type="Google" id="ProtNLM"/>
    </source>
</evidence>
<dbReference type="InterPro" id="IPR044746">
    <property type="entry name" value="ABCC_6TM_D1"/>
</dbReference>
<dbReference type="CDD" id="cd18580">
    <property type="entry name" value="ABC_6TM_ABCC_D2"/>
    <property type="match status" value="1"/>
</dbReference>
<dbReference type="FunFam" id="1.20.1560.10:FF:000003">
    <property type="entry name" value="ABC transporter C family member 10"/>
    <property type="match status" value="1"/>
</dbReference>
<dbReference type="SUPFAM" id="SSF90123">
    <property type="entry name" value="ABC transporter transmembrane region"/>
    <property type="match status" value="2"/>
</dbReference>
<dbReference type="Gene3D" id="3.40.50.300">
    <property type="entry name" value="P-loop containing nucleotide triphosphate hydrolases"/>
    <property type="match status" value="2"/>
</dbReference>
<dbReference type="FunFam" id="3.40.50.300:FF:000973">
    <property type="entry name" value="Multidrug resistance-associated protein 4"/>
    <property type="match status" value="1"/>
</dbReference>
<feature type="transmembrane region" description="Helical" evidence="12">
    <location>
        <begin position="144"/>
        <end position="167"/>
    </location>
</feature>
<evidence type="ECO:0000256" key="3">
    <source>
        <dbReference type="ARBA" id="ARBA00022448"/>
    </source>
</evidence>
<dbReference type="InterPro" id="IPR027417">
    <property type="entry name" value="P-loop_NTPase"/>
</dbReference>
<feature type="transmembrane region" description="Helical" evidence="12">
    <location>
        <begin position="1023"/>
        <end position="1042"/>
    </location>
</feature>
<comment type="similarity">
    <text evidence="2">Belongs to the ABC transporter superfamily. ABCC family. Conjugate transporter (TC 3.A.1.208) subfamily.</text>
</comment>
<dbReference type="InterPro" id="IPR011527">
    <property type="entry name" value="ABC1_TM_dom"/>
</dbReference>
<keyword evidence="8" id="KW-1278">Translocase</keyword>
<organism evidence="15 16">
    <name type="scientific">Urochloa decumbens</name>
    <dbReference type="NCBI Taxonomy" id="240449"/>
    <lineage>
        <taxon>Eukaryota</taxon>
        <taxon>Viridiplantae</taxon>
        <taxon>Streptophyta</taxon>
        <taxon>Embryophyta</taxon>
        <taxon>Tracheophyta</taxon>
        <taxon>Spermatophyta</taxon>
        <taxon>Magnoliopsida</taxon>
        <taxon>Liliopsida</taxon>
        <taxon>Poales</taxon>
        <taxon>Poaceae</taxon>
        <taxon>PACMAD clade</taxon>
        <taxon>Panicoideae</taxon>
        <taxon>Panicodae</taxon>
        <taxon>Paniceae</taxon>
        <taxon>Melinidinae</taxon>
        <taxon>Urochloa</taxon>
    </lineage>
</organism>
<feature type="domain" description="ABC transporter" evidence="13">
    <location>
        <begin position="586"/>
        <end position="816"/>
    </location>
</feature>
<feature type="transmembrane region" description="Helical" evidence="12">
    <location>
        <begin position="303"/>
        <end position="320"/>
    </location>
</feature>
<dbReference type="GO" id="GO:0016020">
    <property type="term" value="C:membrane"/>
    <property type="evidence" value="ECO:0007669"/>
    <property type="project" value="UniProtKB-SubCell"/>
</dbReference>
<feature type="transmembrane region" description="Helical" evidence="12">
    <location>
        <begin position="114"/>
        <end position="138"/>
    </location>
</feature>
<dbReference type="Pfam" id="PF00005">
    <property type="entry name" value="ABC_tran"/>
    <property type="match status" value="2"/>
</dbReference>
<keyword evidence="16" id="KW-1185">Reference proteome</keyword>
<evidence type="ECO:0000259" key="13">
    <source>
        <dbReference type="PROSITE" id="PS50893"/>
    </source>
</evidence>
<dbReference type="PROSITE" id="PS00211">
    <property type="entry name" value="ABC_TRANSPORTER_1"/>
    <property type="match status" value="1"/>
</dbReference>
<dbReference type="PANTHER" id="PTHR24223:SF222">
    <property type="entry name" value="OS01G0902100 PROTEIN"/>
    <property type="match status" value="1"/>
</dbReference>
<keyword evidence="10 12" id="KW-0472">Membrane</keyword>
<feature type="transmembrane region" description="Helical" evidence="12">
    <location>
        <begin position="406"/>
        <end position="425"/>
    </location>
</feature>
<feature type="transmembrane region" description="Helical" evidence="12">
    <location>
        <begin position="378"/>
        <end position="400"/>
    </location>
</feature>
<feature type="transmembrane region" description="Helical" evidence="12">
    <location>
        <begin position="1111"/>
        <end position="1129"/>
    </location>
</feature>
<dbReference type="CDD" id="cd03244">
    <property type="entry name" value="ABCC_MRP_domain2"/>
    <property type="match status" value="1"/>
</dbReference>
<feature type="transmembrane region" description="Helical" evidence="12">
    <location>
        <begin position="48"/>
        <end position="69"/>
    </location>
</feature>
<dbReference type="CDD" id="cd18579">
    <property type="entry name" value="ABC_6TM_ABCC_D1"/>
    <property type="match status" value="1"/>
</dbReference>
<evidence type="ECO:0000256" key="4">
    <source>
        <dbReference type="ARBA" id="ARBA00022692"/>
    </source>
</evidence>
<feature type="domain" description="ABC transmembrane type-1" evidence="14">
    <location>
        <begin position="889"/>
        <end position="1165"/>
    </location>
</feature>
<evidence type="ECO:0000259" key="14">
    <source>
        <dbReference type="PROSITE" id="PS50929"/>
    </source>
</evidence>
<feature type="transmembrane region" description="Helical" evidence="12">
    <location>
        <begin position="6"/>
        <end position="27"/>
    </location>
</feature>
<gene>
    <name evidence="15" type="ORF">URODEC1_LOCUS46150</name>
</gene>
<keyword evidence="7" id="KW-0067">ATP-binding</keyword>
<evidence type="ECO:0000256" key="8">
    <source>
        <dbReference type="ARBA" id="ARBA00022967"/>
    </source>
</evidence>
<keyword evidence="3" id="KW-0813">Transport</keyword>
<dbReference type="CDD" id="cd03250">
    <property type="entry name" value="ABCC_MRP_domain1"/>
    <property type="match status" value="1"/>
</dbReference>
<dbReference type="InterPro" id="IPR003593">
    <property type="entry name" value="AAA+_ATPase"/>
</dbReference>
<keyword evidence="4 12" id="KW-0812">Transmembrane</keyword>
<comment type="function">
    <text evidence="11">ABC transporter that may affect phytic acid transport and compartmentalization. May function directly or indirectly in removing phytic acid from the cytosol or in vesicle trafficking. Required for phytic acid accumulation in developing seeds. Phytic acid is the primary storage form of phosphorus in cereal grains and other plant seeds.</text>
</comment>
<feature type="transmembrane region" description="Helical" evidence="12">
    <location>
        <begin position="81"/>
        <end position="102"/>
    </location>
</feature>
<accession>A0ABC8ZSN1</accession>
<keyword evidence="9 12" id="KW-1133">Transmembrane helix</keyword>
<reference evidence="15" key="1">
    <citation type="submission" date="2024-10" db="EMBL/GenBank/DDBJ databases">
        <authorList>
            <person name="Ryan C."/>
        </authorList>
    </citation>
    <scope>NUCLEOTIDE SEQUENCE [LARGE SCALE GENOMIC DNA]</scope>
</reference>
<feature type="transmembrane region" description="Helical" evidence="12">
    <location>
        <begin position="995"/>
        <end position="1016"/>
    </location>
</feature>
<dbReference type="FunFam" id="3.40.50.300:FF:000169">
    <property type="entry name" value="ABC transporter C family member 3"/>
    <property type="match status" value="1"/>
</dbReference>
<sequence length="1448" mass="161724">MEISLALDYVRISAFAILLVWIPANFIKLKKRQHETGNSVMVPAERKGVALLPSHIIAVCNASITSINIGSAVLGVWKHRTVSLALIFASLSWLLVTLFSHYCKHKGTGVISNWPAVLVSWWVLSSLLESLLTSLHLLHLINSATVVNFTSLPFCAIICLCLVATAMRTSNPNLELNKPLLIREDTGDSSKDRFSSSGWWSQLTFQWLNPVFEKGYKVRLEIEHLPSIPQSETAEQSYGLLQETLHKQKPESMSLQKAIICAVWAPLVINAVFAGLNTLASYMGPFLITYLVELLSDKNPDRGHGYAYILVSLFFISKTIESLSQRQWYFGARRIGFRVRAALMVSIYKKSLMIKNSTTGTGKIVNFLDVDIEKIGEFFWYIHGIWLLPLQVSLALVILYHSLGMAASLSALFTTVLVMVSNTPLAKSQKNLNMKIMEAKDSRIKATAEVLKSMRILKLHAWETTYLDNLLKLRDMERAWLRRYLYTCSAIAFLFWASPTLVSVVTFGICILVDVPLSAGTVLSALATFRILQDPIHNLPELVSMATQTKVSLDRIEEFIKEDCHGKPSSYVNRSSTQGQSVAGTVEIEAGQYSWEATDNILKKTKFTLKIDRKVDIMKGQKVAVCGSVGSGKSSLLCAIMGEIPRVSGAETTVVGSKAYVPQSAWIQTGTIQNNVLFGKAIEKAVYDEVLQGCALDKDVELWANADMTLVGERGMNLSGGQKQRIQLARALYSDADVYLLDDPFSAVDAHTGAHLFKECLMQQMSSKTVIYVTHQLEFLRDADLVLVMKEGRIVQSGKYDDLIADKDGELSKQMDAHNKSLSQVTPAKVHGLARNRKHKKKQMELTEIEPDHNVLGRESEEERESGRVQWDVYRKFVTSAYSGALVPVVLACQVLFQGLQICSNYWIAWASDSQERVSREKMIGIFVLLSAGSSAFILGRAFVLSAIAIKTAQQLFLGMIKNIFRAPMNFFDSTPSSRILNRVSTDQSTVDIDIPYRLAGLIFALIQLLSIIFIMSQIAWPIFFLFIIIIFISSCYQNYYISSAREMARLVGIKKAPVLHHFSETVSGAATIRCFNQGENFFRKSLALIDDYSCITFHNAAAIEWLCVRINFLFNLVFFTMLVILVSLPRDTINPSLAGLAATYGLNLNVLQAWVIWNLCDVENKTISVERILQFSNIPSESPLVIEEYRPMATWPWYGTIQIDGLQIKYNHDMPMVLKGISCTFPGERKIGVVGRTGSGKSTLIQALFRIVEPFAGRIIIDGVDISLLGLHDLRSRLSIIPQEPTLFQGTVRSNLDPLQQHTDAEIWEVVRKCRLEDIIREDNRLLGAPVVEDGGNWSGGQRQLVCLARVLLMKRKILVLDEATASVDTATDNIIQKTIRQETKSSTVITIAHRIPTVIDSNLVLVLGEGRILEYDSPNNLLRDESSAFSKLVMEFVGRTEDINQG</sequence>
<protein>
    <recommendedName>
        <fullName evidence="17">ABC transporter C family member 15</fullName>
    </recommendedName>
</protein>
<dbReference type="SUPFAM" id="SSF52540">
    <property type="entry name" value="P-loop containing nucleoside triphosphate hydrolases"/>
    <property type="match status" value="2"/>
</dbReference>
<dbReference type="GO" id="GO:0055085">
    <property type="term" value="P:transmembrane transport"/>
    <property type="evidence" value="ECO:0007669"/>
    <property type="project" value="UniProtKB-ARBA"/>
</dbReference>
<keyword evidence="5" id="KW-0677">Repeat</keyword>
<name>A0ABC8ZSN1_9POAL</name>
<dbReference type="InterPro" id="IPR017871">
    <property type="entry name" value="ABC_transporter-like_CS"/>
</dbReference>
<dbReference type="InterPro" id="IPR036640">
    <property type="entry name" value="ABC1_TM_sf"/>
</dbReference>
<feature type="domain" description="ABC transmembrane type-1" evidence="14">
    <location>
        <begin position="268"/>
        <end position="548"/>
    </location>
</feature>
<evidence type="ECO:0000256" key="11">
    <source>
        <dbReference type="ARBA" id="ARBA00057614"/>
    </source>
</evidence>
<dbReference type="InterPro" id="IPR050173">
    <property type="entry name" value="ABC_transporter_C-like"/>
</dbReference>
<dbReference type="PROSITE" id="PS50929">
    <property type="entry name" value="ABC_TM1F"/>
    <property type="match status" value="2"/>
</dbReference>
<feature type="transmembrane region" description="Helical" evidence="12">
    <location>
        <begin position="924"/>
        <end position="950"/>
    </location>
</feature>
<dbReference type="PROSITE" id="PS50893">
    <property type="entry name" value="ABC_TRANSPORTER_2"/>
    <property type="match status" value="2"/>
</dbReference>
<dbReference type="Gene3D" id="1.20.1560.10">
    <property type="entry name" value="ABC transporter type 1, transmembrane domain"/>
    <property type="match status" value="2"/>
</dbReference>
<feature type="transmembrane region" description="Helical" evidence="12">
    <location>
        <begin position="258"/>
        <end position="283"/>
    </location>
</feature>
<feature type="domain" description="ABC transporter" evidence="13">
    <location>
        <begin position="1202"/>
        <end position="1436"/>
    </location>
</feature>
<evidence type="ECO:0000256" key="12">
    <source>
        <dbReference type="SAM" id="Phobius"/>
    </source>
</evidence>
<dbReference type="Proteomes" id="UP001497457">
    <property type="component" value="Chromosome 19rd"/>
</dbReference>